<evidence type="ECO:0000313" key="2">
    <source>
        <dbReference type="Proteomes" id="UP000565719"/>
    </source>
</evidence>
<evidence type="ECO:0000313" key="1">
    <source>
        <dbReference type="EMBL" id="NOH70988.1"/>
    </source>
</evidence>
<reference evidence="1 2" key="1">
    <citation type="submission" date="2019-09" db="EMBL/GenBank/DDBJ databases">
        <title>Draft genome sequencing and comparative genomics of hatchery-associated Vibrios.</title>
        <authorList>
            <person name="Kehlet-Delgado H."/>
            <person name="Mueller R.S."/>
        </authorList>
    </citation>
    <scope>NUCLEOTIDE SEQUENCE [LARGE SCALE GENOMIC DNA]</scope>
    <source>
        <strain evidence="1 2">99-46-Y</strain>
    </source>
</reference>
<dbReference type="AlphaFoldDB" id="A0A7Y3ZXZ1"/>
<protein>
    <submittedName>
        <fullName evidence="1">Uncharacterized protein</fullName>
    </submittedName>
</protein>
<dbReference type="RefSeq" id="WP_171360400.1">
    <property type="nucleotide sequence ID" value="NZ_VTXC01000013.1"/>
</dbReference>
<dbReference type="InterPro" id="IPR027417">
    <property type="entry name" value="P-loop_NTPase"/>
</dbReference>
<organism evidence="1 2">
    <name type="scientific">Vibrio pectenicida</name>
    <dbReference type="NCBI Taxonomy" id="62763"/>
    <lineage>
        <taxon>Bacteria</taxon>
        <taxon>Pseudomonadati</taxon>
        <taxon>Pseudomonadota</taxon>
        <taxon>Gammaproteobacteria</taxon>
        <taxon>Vibrionales</taxon>
        <taxon>Vibrionaceae</taxon>
        <taxon>Vibrio</taxon>
    </lineage>
</organism>
<comment type="caution">
    <text evidence="1">The sequence shown here is derived from an EMBL/GenBank/DDBJ whole genome shotgun (WGS) entry which is preliminary data.</text>
</comment>
<dbReference type="Gene3D" id="3.40.50.300">
    <property type="entry name" value="P-loop containing nucleotide triphosphate hydrolases"/>
    <property type="match status" value="1"/>
</dbReference>
<name>A0A7Y3ZXZ1_9VIBR</name>
<accession>A0A7Y3ZXZ1</accession>
<dbReference type="EMBL" id="VTXC01000013">
    <property type="protein sequence ID" value="NOH70988.1"/>
    <property type="molecule type" value="Genomic_DNA"/>
</dbReference>
<dbReference type="Proteomes" id="UP000565719">
    <property type="component" value="Unassembled WGS sequence"/>
</dbReference>
<proteinExistence type="predicted"/>
<gene>
    <name evidence="1" type="ORF">F0225_06490</name>
</gene>
<sequence>MDFEQLKNYCNIKVELNFFGIPVNAWVNQADVDDLHFFYRHSRGHPDSAGDKKTIVDSYLYSADGFFRSMLAKDNRDKTIAYKSTHSGEPTFIKTFNGWSGIPSILPPFHYFIRTHDLVIFPATVIVSPSQRQAVALFGDHYIGKTSTAVELYIKGWHLLSDHLLVMENQTGRAHAYFSPIGLRNRNYQRIKQSGLLDVIEHRETISADTGPVVLVHAEDLGIKKHSDSVRLSKCIRLSKGTDWQVDPLLFSDLPDLYGYGETSTTNTASIKCYRLSCPEKSQPHEIAEYIELIFQHDCLYSAVQ</sequence>